<keyword evidence="2" id="KW-1185">Reference proteome</keyword>
<organism evidence="1 2">
    <name type="scientific">Araneus ventricosus</name>
    <name type="common">Orbweaver spider</name>
    <name type="synonym">Epeira ventricosa</name>
    <dbReference type="NCBI Taxonomy" id="182803"/>
    <lineage>
        <taxon>Eukaryota</taxon>
        <taxon>Metazoa</taxon>
        <taxon>Ecdysozoa</taxon>
        <taxon>Arthropoda</taxon>
        <taxon>Chelicerata</taxon>
        <taxon>Arachnida</taxon>
        <taxon>Araneae</taxon>
        <taxon>Araneomorphae</taxon>
        <taxon>Entelegynae</taxon>
        <taxon>Araneoidea</taxon>
        <taxon>Araneidae</taxon>
        <taxon>Araneus</taxon>
    </lineage>
</organism>
<gene>
    <name evidence="1" type="ORF">AVEN_115427_1</name>
</gene>
<evidence type="ECO:0000313" key="2">
    <source>
        <dbReference type="Proteomes" id="UP000499080"/>
    </source>
</evidence>
<dbReference type="OrthoDB" id="6472729at2759"/>
<dbReference type="Proteomes" id="UP000499080">
    <property type="component" value="Unassembled WGS sequence"/>
</dbReference>
<reference evidence="1 2" key="1">
    <citation type="journal article" date="2019" name="Sci. Rep.">
        <title>Orb-weaving spider Araneus ventricosus genome elucidates the spidroin gene catalogue.</title>
        <authorList>
            <person name="Kono N."/>
            <person name="Nakamura H."/>
            <person name="Ohtoshi R."/>
            <person name="Moran D.A.P."/>
            <person name="Shinohara A."/>
            <person name="Yoshida Y."/>
            <person name="Fujiwara M."/>
            <person name="Mori M."/>
            <person name="Tomita M."/>
            <person name="Arakawa K."/>
        </authorList>
    </citation>
    <scope>NUCLEOTIDE SEQUENCE [LARGE SCALE GENOMIC DNA]</scope>
</reference>
<evidence type="ECO:0000313" key="1">
    <source>
        <dbReference type="EMBL" id="GBN54806.1"/>
    </source>
</evidence>
<accession>A0A4Y2PXG7</accession>
<proteinExistence type="predicted"/>
<dbReference type="EMBL" id="BGPR01012151">
    <property type="protein sequence ID" value="GBN54806.1"/>
    <property type="molecule type" value="Genomic_DNA"/>
</dbReference>
<protein>
    <submittedName>
        <fullName evidence="1">Uncharacterized protein</fullName>
    </submittedName>
</protein>
<name>A0A4Y2PXG7_ARAVE</name>
<comment type="caution">
    <text evidence="1">The sequence shown here is derived from an EMBL/GenBank/DDBJ whole genome shotgun (WGS) entry which is preliminary data.</text>
</comment>
<sequence length="405" mass="48079">MKPGHEVGKRVRMRPPLEMTMDICFVPSLQHLSCSKIVASLLNKVLPFMDISTLWFSGRNVRIRPMVSTYMPECRRMIYKEITRRVKEDIRKLIPCASLQKKLENFIAPLCYEIAEWLRTCYRDWSVDDDTFFIIIDNIPQCWLTDGTIDREKSAKSVVKSGNIRIINQFIFACVYCLYEDVLNLWELLSETEKDDLRSYSNLIVKQWIAWLESRSNKGWQFCLAWILGTTFWNKNMCALKRVLGALTPKERSHYFRRALIEGYVSSDVMRFGLSLMTRDEQELILKQFPVQVLKCITSWSVRSNFFDTVDILWPYLSEYTFCRILNMLLWQARNRNYCDELTVNLKNFWTKRPIHFQNIVTNDHRFTKPLRFVLECEFTQVYLIHELLRSLTTSLPPDALFVDR</sequence>
<dbReference type="AlphaFoldDB" id="A0A4Y2PXG7"/>